<feature type="domain" description="ATPase" evidence="1">
    <location>
        <begin position="7"/>
        <end position="209"/>
    </location>
</feature>
<evidence type="ECO:0000313" key="3">
    <source>
        <dbReference type="EMBL" id="UPQ80025.1"/>
    </source>
</evidence>
<evidence type="ECO:0000259" key="2">
    <source>
        <dbReference type="Pfam" id="PF03008"/>
    </source>
</evidence>
<name>A0ABY4KI30_9FLAO</name>
<keyword evidence="4" id="KW-1185">Reference proteome</keyword>
<feature type="domain" description="DUF234" evidence="2">
    <location>
        <begin position="333"/>
        <end position="408"/>
    </location>
</feature>
<dbReference type="RefSeq" id="WP_248435642.1">
    <property type="nucleotide sequence ID" value="NZ_CP096205.1"/>
</dbReference>
<reference evidence="3" key="1">
    <citation type="submission" date="2022-04" db="EMBL/GenBank/DDBJ databases">
        <title>Consumption of N2O by Flavobacterium azooxidireducens sp. nov. isolated from Decomposing Leaf Litter of Phragmites australis (Cav.).</title>
        <authorList>
            <person name="Behrendt U."/>
            <person name="Spanner T."/>
            <person name="Augustin J."/>
            <person name="Horn M.A."/>
            <person name="Kolb S."/>
            <person name="Ulrich A."/>
        </authorList>
    </citation>
    <scope>NUCLEOTIDE SEQUENCE</scope>
    <source>
        <strain evidence="3">IGB 4-14</strain>
    </source>
</reference>
<proteinExistence type="predicted"/>
<dbReference type="InterPro" id="IPR027417">
    <property type="entry name" value="P-loop_NTPase"/>
</dbReference>
<evidence type="ECO:0000313" key="4">
    <source>
        <dbReference type="Proteomes" id="UP000830583"/>
    </source>
</evidence>
<dbReference type="InterPro" id="IPR004256">
    <property type="entry name" value="DUF234"/>
</dbReference>
<dbReference type="SUPFAM" id="SSF52540">
    <property type="entry name" value="P-loop containing nucleoside triphosphate hydrolases"/>
    <property type="match status" value="1"/>
</dbReference>
<dbReference type="PANTHER" id="PTHR34704">
    <property type="entry name" value="ATPASE"/>
    <property type="match status" value="1"/>
</dbReference>
<protein>
    <submittedName>
        <fullName evidence="3">AAA family ATPase</fullName>
    </submittedName>
</protein>
<dbReference type="Gene3D" id="3.40.50.300">
    <property type="entry name" value="P-loop containing nucleotide triphosphate hydrolases"/>
    <property type="match status" value="1"/>
</dbReference>
<dbReference type="Pfam" id="PF01637">
    <property type="entry name" value="ATPase_2"/>
    <property type="match status" value="1"/>
</dbReference>
<dbReference type="InterPro" id="IPR011579">
    <property type="entry name" value="ATPase_dom"/>
</dbReference>
<accession>A0ABY4KI30</accession>
<dbReference type="Pfam" id="PF03008">
    <property type="entry name" value="DUF234"/>
    <property type="match status" value="1"/>
</dbReference>
<dbReference type="Proteomes" id="UP000830583">
    <property type="component" value="Chromosome"/>
</dbReference>
<gene>
    <name evidence="3" type="ORF">M0M57_04110</name>
</gene>
<organism evidence="3 4">
    <name type="scientific">Flavobacterium azooxidireducens</name>
    <dbReference type="NCBI Taxonomy" id="1871076"/>
    <lineage>
        <taxon>Bacteria</taxon>
        <taxon>Pseudomonadati</taxon>
        <taxon>Bacteroidota</taxon>
        <taxon>Flavobacteriia</taxon>
        <taxon>Flavobacteriales</taxon>
        <taxon>Flavobacteriaceae</taxon>
        <taxon>Flavobacterium</taxon>
    </lineage>
</organism>
<dbReference type="EMBL" id="CP096205">
    <property type="protein sequence ID" value="UPQ80025.1"/>
    <property type="molecule type" value="Genomic_DNA"/>
</dbReference>
<evidence type="ECO:0000259" key="1">
    <source>
        <dbReference type="Pfam" id="PF01637"/>
    </source>
</evidence>
<sequence>MEAIGRNREKAVFKRLYEEEKSHFVAVYGRRRIGKTFIIKNYFKTFAFQHTGIANVGMTEQLEAFSNSLQYYSSKKTPQPNNWLEAFEILKKVLVASKKEKKVIFIDELPWLDTPRSNFLSALEHFWNGWAAHRKDILLIVCGSATSWIVKKIFNNKGGLHNRVTHKINLKPFNLAETEEFLQSKNIAFNRYQLVKAYMVFGGVPFYLEGIEKGKSIDQCIDDLLFDESGLLYQEYQNLYQALFSNPENYISVVKALATKNKGLTRDEIVKIAKFKTGGTLSAILNDLELSDFIRVYQPFGKKKRNSLYQLTDAYSLFYHNFLEKNKIKKGYWLHNIDNPKVRAWSGYAFEIVCLQHISEIKKALGISGVYTEISSWISRTEEQNVQIDLVIDRRDQVINLFEIKYSQEDYLITAKYSSELRQKIGVFKRETKTKKAVFLSMLTTYGLKINENSGYVQNDLNMDCLFQE</sequence>
<dbReference type="PANTHER" id="PTHR34704:SF1">
    <property type="entry name" value="ATPASE"/>
    <property type="match status" value="1"/>
</dbReference>